<protein>
    <submittedName>
        <fullName evidence="5">Zf-HC2 domain-containing protein</fullName>
    </submittedName>
</protein>
<proteinExistence type="predicted"/>
<dbReference type="Proteomes" id="UP001321453">
    <property type="component" value="Unassembled WGS sequence"/>
</dbReference>
<evidence type="ECO:0000313" key="5">
    <source>
        <dbReference type="EMBL" id="MDM7830818.1"/>
    </source>
</evidence>
<keyword evidence="1" id="KW-0805">Transcription regulation</keyword>
<keyword evidence="6" id="KW-1185">Reference proteome</keyword>
<reference evidence="5 6" key="1">
    <citation type="submission" date="2023-06" db="EMBL/GenBank/DDBJ databases">
        <title>Cellulomonas sp. MW9 Whole genome sequence.</title>
        <authorList>
            <person name="Park S."/>
        </authorList>
    </citation>
    <scope>NUCLEOTIDE SEQUENCE [LARGE SCALE GENOMIC DNA]</scope>
    <source>
        <strain evidence="5 6">MW9</strain>
    </source>
</reference>
<evidence type="ECO:0000256" key="1">
    <source>
        <dbReference type="ARBA" id="ARBA00023015"/>
    </source>
</evidence>
<dbReference type="RefSeq" id="WP_289445976.1">
    <property type="nucleotide sequence ID" value="NZ_JAUCGR010000001.1"/>
</dbReference>
<name>A0ABT7S5C0_9CELL</name>
<evidence type="ECO:0000256" key="2">
    <source>
        <dbReference type="ARBA" id="ARBA00023163"/>
    </source>
</evidence>
<gene>
    <name evidence="5" type="ORF">QRT05_05695</name>
</gene>
<dbReference type="Pfam" id="PF13490">
    <property type="entry name" value="zf-HC2"/>
    <property type="match status" value="1"/>
</dbReference>
<comment type="caution">
    <text evidence="5">The sequence shown here is derived from an EMBL/GenBank/DDBJ whole genome shotgun (WGS) entry which is preliminary data.</text>
</comment>
<dbReference type="InterPro" id="IPR027383">
    <property type="entry name" value="Znf_put"/>
</dbReference>
<evidence type="ECO:0000256" key="3">
    <source>
        <dbReference type="SAM" id="MobiDB-lite"/>
    </source>
</evidence>
<organism evidence="5 6">
    <name type="scientific">Cellulomonas edaphi</name>
    <dbReference type="NCBI Taxonomy" id="3053468"/>
    <lineage>
        <taxon>Bacteria</taxon>
        <taxon>Bacillati</taxon>
        <taxon>Actinomycetota</taxon>
        <taxon>Actinomycetes</taxon>
        <taxon>Micrococcales</taxon>
        <taxon>Cellulomonadaceae</taxon>
        <taxon>Cellulomonas</taxon>
    </lineage>
</organism>
<dbReference type="EMBL" id="JAUCGR010000001">
    <property type="protein sequence ID" value="MDM7830818.1"/>
    <property type="molecule type" value="Genomic_DNA"/>
</dbReference>
<evidence type="ECO:0000259" key="4">
    <source>
        <dbReference type="Pfam" id="PF13490"/>
    </source>
</evidence>
<sequence>MSHLGSRLSALADGQLAPAAAERAMAHVAACAECAAELAAARAARAALSSAADPVDPAPDLAARLLSLAPSEPPAGPPRAADPFAPPSRRTAHDVASYGLHRGPARRVWAARTGGALCGEVPLRRVSTRLVVGSLAGVGAVAAMLFVLGERPTMAPEGALSADLELLGQATTGASGSGVRAAVARDLEDGDESDEWLAEHGWPFPADLPAGWVVTDVRPAADGGVEIDVAGPDGPVVVTEQAGRLDSERLDGAEQLTLGGREVALLSREPWHVVWQSGATVVQVVAAHESDAAADLVAGFPGGRFDDGVPARIQRGWTTVTGVFDQS</sequence>
<feature type="region of interest" description="Disordered" evidence="3">
    <location>
        <begin position="68"/>
        <end position="91"/>
    </location>
</feature>
<accession>A0ABT7S5C0</accession>
<feature type="domain" description="Putative zinc-finger" evidence="4">
    <location>
        <begin position="7"/>
        <end position="35"/>
    </location>
</feature>
<dbReference type="InterPro" id="IPR041916">
    <property type="entry name" value="Anti_sigma_zinc_sf"/>
</dbReference>
<dbReference type="Gene3D" id="1.10.10.1320">
    <property type="entry name" value="Anti-sigma factor, zinc-finger domain"/>
    <property type="match status" value="1"/>
</dbReference>
<evidence type="ECO:0000313" key="6">
    <source>
        <dbReference type="Proteomes" id="UP001321453"/>
    </source>
</evidence>
<keyword evidence="2" id="KW-0804">Transcription</keyword>